<gene>
    <name evidence="10" type="ORF">PFDG_02428</name>
</gene>
<evidence type="ECO:0000256" key="7">
    <source>
        <dbReference type="ARBA" id="ARBA00023065"/>
    </source>
</evidence>
<name>A0A0L7M1X1_PLAF4</name>
<evidence type="ECO:0000256" key="3">
    <source>
        <dbReference type="ARBA" id="ARBA00022692"/>
    </source>
</evidence>
<organism evidence="10 11">
    <name type="scientific">Plasmodium falciparum (isolate Dd2)</name>
    <dbReference type="NCBI Taxonomy" id="57267"/>
    <lineage>
        <taxon>Eukaryota</taxon>
        <taxon>Sar</taxon>
        <taxon>Alveolata</taxon>
        <taxon>Apicomplexa</taxon>
        <taxon>Aconoidasida</taxon>
        <taxon>Haemosporida</taxon>
        <taxon>Plasmodiidae</taxon>
        <taxon>Plasmodium</taxon>
        <taxon>Plasmodium (Laverania)</taxon>
    </lineage>
</organism>
<dbReference type="PANTHER" id="PTHR13890:SF0">
    <property type="entry name" value="MAGNESIUM TRANSPORTER MRS2 HOMOLOG, MITOCHONDRIAL"/>
    <property type="match status" value="1"/>
</dbReference>
<keyword evidence="2" id="KW-0813">Transport</keyword>
<evidence type="ECO:0000313" key="10">
    <source>
        <dbReference type="EMBL" id="KOB86864.1"/>
    </source>
</evidence>
<accession>A0A0L7M1X1</accession>
<comment type="subcellular location">
    <subcellularLocation>
        <location evidence="1">Membrane</location>
        <topology evidence="1">Multi-pass membrane protein</topology>
    </subcellularLocation>
</comment>
<reference evidence="11" key="2">
    <citation type="submission" date="2006-09" db="EMBL/GenBank/DDBJ databases">
        <title>The genome sequence of Plasmodium falciparum Dd2.</title>
        <authorList>
            <consortium name="The Broad Institute Genome Sequencing Platform"/>
            <person name="Birren B."/>
            <person name="Lander E."/>
            <person name="Galagan J."/>
            <person name="Nusbaum C."/>
            <person name="Devon K."/>
            <person name="Henn M."/>
            <person name="Jaffe D."/>
            <person name="Butler J."/>
            <person name="Alvarez P."/>
            <person name="Gnerre S."/>
            <person name="Grabherr M."/>
            <person name="Kleber M."/>
            <person name="Mauceli E."/>
            <person name="Brockman W."/>
            <person name="MacCallum I.A."/>
            <person name="Rounsley S."/>
            <person name="Young S."/>
            <person name="LaButti K."/>
            <person name="Pushparaj V."/>
            <person name="DeCaprio D."/>
            <person name="Crawford M."/>
            <person name="Koehrsen M."/>
            <person name="Engels R."/>
            <person name="Montgomery P."/>
            <person name="Pearson M."/>
            <person name="Howarth C."/>
            <person name="Larson L."/>
            <person name="Luoma S."/>
            <person name="White J."/>
            <person name="Kodira C."/>
            <person name="Zeng Q."/>
            <person name="O'Leary S."/>
            <person name="Yandava C."/>
            <person name="Alvarado L."/>
            <person name="Wirth D."/>
            <person name="Volkman S."/>
            <person name="Hartl D."/>
        </authorList>
    </citation>
    <scope>NUCLEOTIDE SEQUENCE [LARGE SCALE GENOMIC DNA]</scope>
</reference>
<evidence type="ECO:0000256" key="9">
    <source>
        <dbReference type="SAM" id="Phobius"/>
    </source>
</evidence>
<proteinExistence type="predicted"/>
<evidence type="ECO:0008006" key="12">
    <source>
        <dbReference type="Google" id="ProtNLM"/>
    </source>
</evidence>
<sequence length="93" mass="10626">MLFEYFDQELNQLHDQVKHLYDLMINLENKIISDLSLSRNNLIRMDIVISLINSGFGIGTLITGVFGMNLKNTSGEARICISLRYQPCDCIMV</sequence>
<dbReference type="GO" id="GO:0015095">
    <property type="term" value="F:magnesium ion transmembrane transporter activity"/>
    <property type="evidence" value="ECO:0007669"/>
    <property type="project" value="TreeGrafter"/>
</dbReference>
<keyword evidence="6 9" id="KW-1133">Transmembrane helix</keyword>
<keyword evidence="8 9" id="KW-0472">Membrane</keyword>
<dbReference type="KEGG" id="pfd:PFDG_02428"/>
<protein>
    <recommendedName>
        <fullName evidence="12">Magnesium transporter</fullName>
    </recommendedName>
</protein>
<evidence type="ECO:0000256" key="5">
    <source>
        <dbReference type="ARBA" id="ARBA00022946"/>
    </source>
</evidence>
<dbReference type="InterPro" id="IPR039204">
    <property type="entry name" value="MRS2-like"/>
</dbReference>
<evidence type="ECO:0000256" key="1">
    <source>
        <dbReference type="ARBA" id="ARBA00004141"/>
    </source>
</evidence>
<keyword evidence="4" id="KW-0460">Magnesium</keyword>
<dbReference type="PANTHER" id="PTHR13890">
    <property type="entry name" value="RNA SPLICING PROTEIN MRS2, MITOCHONDRIAL"/>
    <property type="match status" value="1"/>
</dbReference>
<keyword evidence="3 9" id="KW-0812">Transmembrane</keyword>
<keyword evidence="7" id="KW-0406">Ion transport</keyword>
<dbReference type="OrthoDB" id="10251508at2759"/>
<reference evidence="11" key="1">
    <citation type="submission" date="2006-09" db="EMBL/GenBank/DDBJ databases">
        <title>Annotation of Plasmodium falciparum Dd2.</title>
        <authorList>
            <consortium name="The Broad Institute Genome Sequencing Platform"/>
            <person name="Volkman S.K."/>
            <person name="Neafsey D.E."/>
            <person name="Dash A.P."/>
            <person name="Chitnis C.E."/>
            <person name="Hartl D.L."/>
            <person name="Young S.K."/>
            <person name="Zeng Q."/>
            <person name="Koehrsen M."/>
            <person name="Alvarado L."/>
            <person name="Berlin A."/>
            <person name="Borenstein D."/>
            <person name="Chapman S.B."/>
            <person name="Chen Z."/>
            <person name="Engels R."/>
            <person name="Freedman E."/>
            <person name="Gellesch M."/>
            <person name="Goldberg J."/>
            <person name="Griggs A."/>
            <person name="Gujja S."/>
            <person name="Heilman E.R."/>
            <person name="Heiman D.I."/>
            <person name="Howarth C."/>
            <person name="Jen D."/>
            <person name="Larson L."/>
            <person name="Mehta T."/>
            <person name="Neiman D."/>
            <person name="Park D."/>
            <person name="Pearson M."/>
            <person name="Roberts A."/>
            <person name="Saif S."/>
            <person name="Shea T."/>
            <person name="Shenoy N."/>
            <person name="Sisk P."/>
            <person name="Stolte C."/>
            <person name="Sykes S."/>
            <person name="Walk T."/>
            <person name="White J."/>
            <person name="Yandava C."/>
            <person name="Haas B."/>
            <person name="Henn M.R."/>
            <person name="Nusbaum C."/>
            <person name="Birren B."/>
        </authorList>
    </citation>
    <scope>NUCLEOTIDE SEQUENCE [LARGE SCALE GENOMIC DNA]</scope>
</reference>
<dbReference type="EMBL" id="DS016389">
    <property type="protein sequence ID" value="KOB86864.1"/>
    <property type="molecule type" value="Genomic_DNA"/>
</dbReference>
<evidence type="ECO:0000256" key="6">
    <source>
        <dbReference type="ARBA" id="ARBA00022989"/>
    </source>
</evidence>
<feature type="transmembrane region" description="Helical" evidence="9">
    <location>
        <begin position="47"/>
        <end position="68"/>
    </location>
</feature>
<evidence type="ECO:0000256" key="8">
    <source>
        <dbReference type="ARBA" id="ARBA00023136"/>
    </source>
</evidence>
<dbReference type="AlphaFoldDB" id="A0A0L7M1X1"/>
<dbReference type="GO" id="GO:0016020">
    <property type="term" value="C:membrane"/>
    <property type="evidence" value="ECO:0007669"/>
    <property type="project" value="UniProtKB-SubCell"/>
</dbReference>
<evidence type="ECO:0000256" key="2">
    <source>
        <dbReference type="ARBA" id="ARBA00022448"/>
    </source>
</evidence>
<evidence type="ECO:0000256" key="4">
    <source>
        <dbReference type="ARBA" id="ARBA00022842"/>
    </source>
</evidence>
<keyword evidence="5" id="KW-0809">Transit peptide</keyword>
<dbReference type="Proteomes" id="UP000054282">
    <property type="component" value="Unassembled WGS sequence"/>
</dbReference>
<evidence type="ECO:0000313" key="11">
    <source>
        <dbReference type="Proteomes" id="UP000054282"/>
    </source>
</evidence>